<dbReference type="EMBL" id="LKBG01000018">
    <property type="protein sequence ID" value="KQB36422.1"/>
    <property type="molecule type" value="Genomic_DNA"/>
</dbReference>
<dbReference type="OrthoDB" id="275427at2157"/>
<accession>A0A0Q0VXI1</accession>
<proteinExistence type="predicted"/>
<evidence type="ECO:0000313" key="3">
    <source>
        <dbReference type="Proteomes" id="UP000050320"/>
    </source>
</evidence>
<dbReference type="PANTHER" id="PTHR43638:SF3">
    <property type="entry name" value="ALDEHYDE REDUCTASE"/>
    <property type="match status" value="1"/>
</dbReference>
<dbReference type="InterPro" id="IPR036812">
    <property type="entry name" value="NAD(P)_OxRdtase_dom_sf"/>
</dbReference>
<dbReference type="InterPro" id="IPR018170">
    <property type="entry name" value="Aldo/ket_reductase_CS"/>
</dbReference>
<dbReference type="Proteomes" id="UP000050320">
    <property type="component" value="Unassembled WGS sequence"/>
</dbReference>
<gene>
    <name evidence="2" type="ORF">AOG54_07465</name>
</gene>
<dbReference type="Gene3D" id="3.20.20.100">
    <property type="entry name" value="NADP-dependent oxidoreductase domain"/>
    <property type="match status" value="1"/>
</dbReference>
<protein>
    <recommendedName>
        <fullName evidence="1">NADP-dependent oxidoreductase domain-containing protein</fullName>
    </recommendedName>
</protein>
<evidence type="ECO:0000259" key="1">
    <source>
        <dbReference type="Pfam" id="PF00248"/>
    </source>
</evidence>
<organism evidence="2 3">
    <name type="scientific">Acidiplasma aeolicum</name>
    <dbReference type="NCBI Taxonomy" id="507754"/>
    <lineage>
        <taxon>Archaea</taxon>
        <taxon>Methanobacteriati</taxon>
        <taxon>Thermoplasmatota</taxon>
        <taxon>Thermoplasmata</taxon>
        <taxon>Thermoplasmatales</taxon>
        <taxon>Ferroplasmaceae</taxon>
        <taxon>Acidiplasma</taxon>
    </lineage>
</organism>
<dbReference type="Pfam" id="PF00248">
    <property type="entry name" value="Aldo_ket_red"/>
    <property type="match status" value="1"/>
</dbReference>
<dbReference type="InterPro" id="IPR020471">
    <property type="entry name" value="AKR"/>
</dbReference>
<feature type="domain" description="NADP-dependent oxidoreductase" evidence="1">
    <location>
        <begin position="34"/>
        <end position="276"/>
    </location>
</feature>
<dbReference type="PIRSF" id="PIRSF000097">
    <property type="entry name" value="AKR"/>
    <property type="match status" value="1"/>
</dbReference>
<dbReference type="AlphaFoldDB" id="A0A0Q0VXI1"/>
<dbReference type="PROSITE" id="PS00062">
    <property type="entry name" value="ALDOKETO_REDUCTASE_2"/>
    <property type="match status" value="1"/>
</dbReference>
<dbReference type="InterPro" id="IPR023210">
    <property type="entry name" value="NADP_OxRdtase_dom"/>
</dbReference>
<reference evidence="2 3" key="1">
    <citation type="submission" date="2015-09" db="EMBL/GenBank/DDBJ databases">
        <title>Heavy metals and arsenic resistance mechanisms in polyextremophilic archaea of the family Ferroplasmaceae.</title>
        <authorList>
            <person name="Bulaev A.G."/>
            <person name="Kanygina A.V."/>
        </authorList>
    </citation>
    <scope>NUCLEOTIDE SEQUENCE [LARGE SCALE GENOMIC DNA]</scope>
    <source>
        <strain evidence="2 3">VT</strain>
    </source>
</reference>
<evidence type="ECO:0000313" key="2">
    <source>
        <dbReference type="EMBL" id="KQB36422.1"/>
    </source>
</evidence>
<dbReference type="CDD" id="cd19072">
    <property type="entry name" value="AKR_AKR3F1-like"/>
    <property type="match status" value="1"/>
</dbReference>
<dbReference type="PRINTS" id="PR00069">
    <property type="entry name" value="ALDKETRDTASE"/>
</dbReference>
<comment type="caution">
    <text evidence="2">The sequence shown here is derived from an EMBL/GenBank/DDBJ whole genome shotgun (WGS) entry which is preliminary data.</text>
</comment>
<dbReference type="RefSeq" id="WP_055032274.1">
    <property type="nucleotide sequence ID" value="NZ_LKBG01000018.1"/>
</dbReference>
<dbReference type="SUPFAM" id="SSF51430">
    <property type="entry name" value="NAD(P)-linked oxidoreductase"/>
    <property type="match status" value="1"/>
</dbReference>
<name>A0A0Q0VXI1_9ARCH</name>
<keyword evidence="3" id="KW-1185">Reference proteome</keyword>
<dbReference type="GO" id="GO:0016491">
    <property type="term" value="F:oxidoreductase activity"/>
    <property type="evidence" value="ECO:0007669"/>
    <property type="project" value="InterPro"/>
</dbReference>
<dbReference type="PANTHER" id="PTHR43638">
    <property type="entry name" value="OXIDOREDUCTASE, ALDO/KETO REDUCTASE FAMILY PROTEIN"/>
    <property type="match status" value="1"/>
</dbReference>
<sequence length="279" mass="32169">MIYRDFGTSGFKASAIGMGTYYDMRWIFKTYAGIYSNKKTKINAIKTGLENGINLIDTAEFYHTEGIVSEAVKNFKRDEIFISTKVLPTHLSPKSLERALKRSLKNLNMDYVDLYIIHFPNYAIDLKKTLKKMEELTEAGLIRNIGVSNFSFKLIKYTVENLKKYNLCAVQLNYNILHRNVENNILDYLKKNNIALMAYFPIAHGKTARNKNLEEKFNYIRSKIGDVPSTSIALSYLTSISDNVFPIPRASNPEHVMQNIKYADIKLNDELIKYIQNNF</sequence>